<feature type="domain" description="3-keto-alpha-glucoside-1,2-lyase/3-keto-2-hydroxy-glucal hydratase" evidence="2">
    <location>
        <begin position="41"/>
        <end position="218"/>
    </location>
</feature>
<evidence type="ECO:0000313" key="3">
    <source>
        <dbReference type="EMBL" id="ADB15229.1"/>
    </source>
</evidence>
<dbReference type="InterPro" id="IPR010496">
    <property type="entry name" value="AL/BT2_dom"/>
</dbReference>
<evidence type="ECO:0000256" key="1">
    <source>
        <dbReference type="SAM" id="SignalP"/>
    </source>
</evidence>
<sequence precursor="true">MTHLRLSRPLVALLLALPLFVARWSTAEEPQAPAAEKSTTIDLFDGKTLTNWKKTNFGGEGEVTIEKGLLQFAMGDPLTGVTWTGKDPLPKDQYEITVEAMRVDGIDFFVGLTFPVRDSHASFIVGGWAGGIVGISSINNYDASENETTQFRTFKSNQWYKIRVRVAGGKLQAFIDDENLASVDLKDKKISTRSEVDLSKPLGLSSYQTKTAYRNFKLTKLPADAKAEEVKEPSVTDNDK</sequence>
<keyword evidence="4" id="KW-1185">Reference proteome</keyword>
<dbReference type="EMBL" id="CP001848">
    <property type="protein sequence ID" value="ADB15229.1"/>
    <property type="molecule type" value="Genomic_DNA"/>
</dbReference>
<dbReference type="GO" id="GO:0016787">
    <property type="term" value="F:hydrolase activity"/>
    <property type="evidence" value="ECO:0007669"/>
    <property type="project" value="InterPro"/>
</dbReference>
<dbReference type="OrthoDB" id="282033at2"/>
<dbReference type="Proteomes" id="UP000001887">
    <property type="component" value="Chromosome"/>
</dbReference>
<dbReference type="STRING" id="530564.Psta_0542"/>
<dbReference type="Gene3D" id="2.60.120.560">
    <property type="entry name" value="Exo-inulinase, domain 1"/>
    <property type="match status" value="1"/>
</dbReference>
<gene>
    <name evidence="3" type="ordered locus">Psta_0542</name>
</gene>
<dbReference type="eggNOG" id="ENOG5031JP5">
    <property type="taxonomic scope" value="Bacteria"/>
</dbReference>
<dbReference type="HOGENOM" id="CLU_102947_0_0_0"/>
<proteinExistence type="predicted"/>
<organism evidence="3 4">
    <name type="scientific">Pirellula staleyi (strain ATCC 27377 / DSM 6068 / ICPB 4128)</name>
    <name type="common">Pirella staleyi</name>
    <dbReference type="NCBI Taxonomy" id="530564"/>
    <lineage>
        <taxon>Bacteria</taxon>
        <taxon>Pseudomonadati</taxon>
        <taxon>Planctomycetota</taxon>
        <taxon>Planctomycetia</taxon>
        <taxon>Pirellulales</taxon>
        <taxon>Pirellulaceae</taxon>
        <taxon>Pirellula</taxon>
    </lineage>
</organism>
<name>D2R481_PIRSD</name>
<dbReference type="KEGG" id="psl:Psta_0542"/>
<dbReference type="Pfam" id="PF06439">
    <property type="entry name" value="3keto-disac_hyd"/>
    <property type="match status" value="1"/>
</dbReference>
<accession>D2R481</accession>
<feature type="signal peptide" evidence="1">
    <location>
        <begin position="1"/>
        <end position="27"/>
    </location>
</feature>
<evidence type="ECO:0000259" key="2">
    <source>
        <dbReference type="Pfam" id="PF06439"/>
    </source>
</evidence>
<keyword evidence="1" id="KW-0732">Signal</keyword>
<evidence type="ECO:0000313" key="4">
    <source>
        <dbReference type="Proteomes" id="UP000001887"/>
    </source>
</evidence>
<protein>
    <recommendedName>
        <fullName evidence="2">3-keto-alpha-glucoside-1,2-lyase/3-keto-2-hydroxy-glucal hydratase domain-containing protein</fullName>
    </recommendedName>
</protein>
<reference evidence="3 4" key="1">
    <citation type="journal article" date="2009" name="Stand. Genomic Sci.">
        <title>Complete genome sequence of Pirellula staleyi type strain (ATCC 27377).</title>
        <authorList>
            <person name="Clum A."/>
            <person name="Tindall B.J."/>
            <person name="Sikorski J."/>
            <person name="Ivanova N."/>
            <person name="Mavrommatis K."/>
            <person name="Lucas S."/>
            <person name="Glavina del Rio T."/>
            <person name="Nolan M."/>
            <person name="Chen F."/>
            <person name="Tice H."/>
            <person name="Pitluck S."/>
            <person name="Cheng J.F."/>
            <person name="Chertkov O."/>
            <person name="Brettin T."/>
            <person name="Han C."/>
            <person name="Detter J.C."/>
            <person name="Kuske C."/>
            <person name="Bruce D."/>
            <person name="Goodwin L."/>
            <person name="Ovchinikova G."/>
            <person name="Pati A."/>
            <person name="Mikhailova N."/>
            <person name="Chen A."/>
            <person name="Palaniappan K."/>
            <person name="Land M."/>
            <person name="Hauser L."/>
            <person name="Chang Y.J."/>
            <person name="Jeffries C.D."/>
            <person name="Chain P."/>
            <person name="Rohde M."/>
            <person name="Goker M."/>
            <person name="Bristow J."/>
            <person name="Eisen J.A."/>
            <person name="Markowitz V."/>
            <person name="Hugenholtz P."/>
            <person name="Kyrpides N.C."/>
            <person name="Klenk H.P."/>
            <person name="Lapidus A."/>
        </authorList>
    </citation>
    <scope>NUCLEOTIDE SEQUENCE [LARGE SCALE GENOMIC DNA]</scope>
    <source>
        <strain evidence="4">ATCC 27377 / DSM 6068 / ICPB 4128</strain>
    </source>
</reference>
<feature type="chain" id="PRO_5003034594" description="3-keto-alpha-glucoside-1,2-lyase/3-keto-2-hydroxy-glucal hydratase domain-containing protein" evidence="1">
    <location>
        <begin position="28"/>
        <end position="240"/>
    </location>
</feature>
<dbReference type="AlphaFoldDB" id="D2R481"/>